<dbReference type="Pfam" id="PF00512">
    <property type="entry name" value="HisKA"/>
    <property type="match status" value="1"/>
</dbReference>
<dbReference type="InterPro" id="IPR035965">
    <property type="entry name" value="PAS-like_dom_sf"/>
</dbReference>
<name>A0A2G9ZN74_9BACT</name>
<dbReference type="EC" id="2.7.13.3" evidence="2"/>
<dbReference type="CDD" id="cd18773">
    <property type="entry name" value="PDC1_HK_sensor"/>
    <property type="match status" value="1"/>
</dbReference>
<dbReference type="InterPro" id="IPR000014">
    <property type="entry name" value="PAS"/>
</dbReference>
<accession>A0A2G9ZN74</accession>
<dbReference type="Gene3D" id="1.10.287.130">
    <property type="match status" value="1"/>
</dbReference>
<comment type="catalytic activity">
    <reaction evidence="1">
        <text>ATP + protein L-histidine = ADP + protein N-phospho-L-histidine.</text>
        <dbReference type="EC" id="2.7.13.3"/>
    </reaction>
</comment>
<keyword evidence="7 8" id="KW-0472">Membrane</keyword>
<evidence type="ECO:0000256" key="5">
    <source>
        <dbReference type="ARBA" id="ARBA00022777"/>
    </source>
</evidence>
<dbReference type="GO" id="GO:0016036">
    <property type="term" value="P:cellular response to phosphate starvation"/>
    <property type="evidence" value="ECO:0007669"/>
    <property type="project" value="TreeGrafter"/>
</dbReference>
<dbReference type="GO" id="GO:0000155">
    <property type="term" value="F:phosphorelay sensor kinase activity"/>
    <property type="evidence" value="ECO:0007669"/>
    <property type="project" value="InterPro"/>
</dbReference>
<dbReference type="SMART" id="SM00388">
    <property type="entry name" value="HisKA"/>
    <property type="match status" value="1"/>
</dbReference>
<dbReference type="SMART" id="SM00387">
    <property type="entry name" value="HATPase_c"/>
    <property type="match status" value="1"/>
</dbReference>
<evidence type="ECO:0000259" key="10">
    <source>
        <dbReference type="PROSITE" id="PS50112"/>
    </source>
</evidence>
<evidence type="ECO:0000313" key="12">
    <source>
        <dbReference type="Proteomes" id="UP000230729"/>
    </source>
</evidence>
<dbReference type="PROSITE" id="PS50109">
    <property type="entry name" value="HIS_KIN"/>
    <property type="match status" value="1"/>
</dbReference>
<dbReference type="GO" id="GO:0006355">
    <property type="term" value="P:regulation of DNA-templated transcription"/>
    <property type="evidence" value="ECO:0007669"/>
    <property type="project" value="InterPro"/>
</dbReference>
<evidence type="ECO:0000259" key="9">
    <source>
        <dbReference type="PROSITE" id="PS50109"/>
    </source>
</evidence>
<dbReference type="PANTHER" id="PTHR45453">
    <property type="entry name" value="PHOSPHATE REGULON SENSOR PROTEIN PHOR"/>
    <property type="match status" value="1"/>
</dbReference>
<keyword evidence="8" id="KW-0812">Transmembrane</keyword>
<keyword evidence="6" id="KW-0902">Two-component regulatory system</keyword>
<comment type="caution">
    <text evidence="11">The sequence shown here is derived from an EMBL/GenBank/DDBJ whole genome shotgun (WGS) entry which is preliminary data.</text>
</comment>
<dbReference type="InterPro" id="IPR013767">
    <property type="entry name" value="PAS_fold"/>
</dbReference>
<dbReference type="Pfam" id="PF00989">
    <property type="entry name" value="PAS"/>
    <property type="match status" value="1"/>
</dbReference>
<dbReference type="InterPro" id="IPR003661">
    <property type="entry name" value="HisK_dim/P_dom"/>
</dbReference>
<evidence type="ECO:0000256" key="4">
    <source>
        <dbReference type="ARBA" id="ARBA00022679"/>
    </source>
</evidence>
<dbReference type="GO" id="GO:0004721">
    <property type="term" value="F:phosphoprotein phosphatase activity"/>
    <property type="evidence" value="ECO:0007669"/>
    <property type="project" value="TreeGrafter"/>
</dbReference>
<dbReference type="InterPro" id="IPR005467">
    <property type="entry name" value="His_kinase_dom"/>
</dbReference>
<evidence type="ECO:0000256" key="7">
    <source>
        <dbReference type="ARBA" id="ARBA00023136"/>
    </source>
</evidence>
<dbReference type="SUPFAM" id="SSF47384">
    <property type="entry name" value="Homodimeric domain of signal transducing histidine kinase"/>
    <property type="match status" value="1"/>
</dbReference>
<organism evidence="11 12">
    <name type="scientific">Candidatus Falkowbacteria bacterium CG23_combo_of_CG06-09_8_20_14_all_49_15</name>
    <dbReference type="NCBI Taxonomy" id="1974572"/>
    <lineage>
        <taxon>Bacteria</taxon>
        <taxon>Candidatus Falkowiibacteriota</taxon>
    </lineage>
</organism>
<evidence type="ECO:0000256" key="6">
    <source>
        <dbReference type="ARBA" id="ARBA00023012"/>
    </source>
</evidence>
<proteinExistence type="predicted"/>
<dbReference type="InterPro" id="IPR003594">
    <property type="entry name" value="HATPase_dom"/>
</dbReference>
<evidence type="ECO:0000256" key="2">
    <source>
        <dbReference type="ARBA" id="ARBA00012438"/>
    </source>
</evidence>
<dbReference type="Proteomes" id="UP000230729">
    <property type="component" value="Unassembled WGS sequence"/>
</dbReference>
<keyword evidence="3" id="KW-0597">Phosphoprotein</keyword>
<dbReference type="CDD" id="cd00082">
    <property type="entry name" value="HisKA"/>
    <property type="match status" value="1"/>
</dbReference>
<reference evidence="11 12" key="1">
    <citation type="submission" date="2017-09" db="EMBL/GenBank/DDBJ databases">
        <title>Depth-based differentiation of microbial function through sediment-hosted aquifers and enrichment of novel symbionts in the deep terrestrial subsurface.</title>
        <authorList>
            <person name="Probst A.J."/>
            <person name="Ladd B."/>
            <person name="Jarett J.K."/>
            <person name="Geller-Mcgrath D.E."/>
            <person name="Sieber C.M."/>
            <person name="Emerson J.B."/>
            <person name="Anantharaman K."/>
            <person name="Thomas B.C."/>
            <person name="Malmstrom R."/>
            <person name="Stieglmeier M."/>
            <person name="Klingl A."/>
            <person name="Woyke T."/>
            <person name="Ryan C.M."/>
            <person name="Banfield J.F."/>
        </authorList>
    </citation>
    <scope>NUCLEOTIDE SEQUENCE [LARGE SCALE GENOMIC DNA]</scope>
    <source>
        <strain evidence="11">CG23_combo_of_CG06-09_8_20_14_all_49_15</strain>
    </source>
</reference>
<evidence type="ECO:0000256" key="3">
    <source>
        <dbReference type="ARBA" id="ARBA00022553"/>
    </source>
</evidence>
<feature type="transmembrane region" description="Helical" evidence="8">
    <location>
        <begin position="20"/>
        <end position="39"/>
    </location>
</feature>
<protein>
    <recommendedName>
        <fullName evidence="2">histidine kinase</fullName>
        <ecNumber evidence="2">2.7.13.3</ecNumber>
    </recommendedName>
</protein>
<feature type="domain" description="PAS" evidence="10">
    <location>
        <begin position="396"/>
        <end position="434"/>
    </location>
</feature>
<dbReference type="Pfam" id="PF02518">
    <property type="entry name" value="HATPase_c"/>
    <property type="match status" value="1"/>
</dbReference>
<dbReference type="GO" id="GO:0005886">
    <property type="term" value="C:plasma membrane"/>
    <property type="evidence" value="ECO:0007669"/>
    <property type="project" value="TreeGrafter"/>
</dbReference>
<dbReference type="Gene3D" id="3.30.565.10">
    <property type="entry name" value="Histidine kinase-like ATPase, C-terminal domain"/>
    <property type="match status" value="1"/>
</dbReference>
<keyword evidence="8" id="KW-1133">Transmembrane helix</keyword>
<dbReference type="AlphaFoldDB" id="A0A2G9ZN74"/>
<dbReference type="InterPro" id="IPR036890">
    <property type="entry name" value="HATPase_C_sf"/>
</dbReference>
<dbReference type="SUPFAM" id="SSF55785">
    <property type="entry name" value="PYP-like sensor domain (PAS domain)"/>
    <property type="match status" value="1"/>
</dbReference>
<keyword evidence="5" id="KW-0418">Kinase</keyword>
<dbReference type="FunFam" id="3.30.565.10:FF:000006">
    <property type="entry name" value="Sensor histidine kinase WalK"/>
    <property type="match status" value="1"/>
</dbReference>
<evidence type="ECO:0000313" key="11">
    <source>
        <dbReference type="EMBL" id="PIP34010.1"/>
    </source>
</evidence>
<dbReference type="PANTHER" id="PTHR45453:SF1">
    <property type="entry name" value="PHOSPHATE REGULON SENSOR PROTEIN PHOR"/>
    <property type="match status" value="1"/>
</dbReference>
<gene>
    <name evidence="11" type="ORF">COX22_01270</name>
</gene>
<dbReference type="InterPro" id="IPR004358">
    <property type="entry name" value="Sig_transdc_His_kin-like_C"/>
</dbReference>
<evidence type="ECO:0000256" key="1">
    <source>
        <dbReference type="ARBA" id="ARBA00000085"/>
    </source>
</evidence>
<dbReference type="InterPro" id="IPR050351">
    <property type="entry name" value="BphY/WalK/GraS-like"/>
</dbReference>
<dbReference type="Gene3D" id="3.30.450.20">
    <property type="entry name" value="PAS domain"/>
    <property type="match status" value="2"/>
</dbReference>
<dbReference type="SUPFAM" id="SSF55874">
    <property type="entry name" value="ATPase domain of HSP90 chaperone/DNA topoisomerase II/histidine kinase"/>
    <property type="match status" value="1"/>
</dbReference>
<dbReference type="EMBL" id="PCSD01000026">
    <property type="protein sequence ID" value="PIP34010.1"/>
    <property type="molecule type" value="Genomic_DNA"/>
</dbReference>
<dbReference type="CDD" id="cd00075">
    <property type="entry name" value="HATPase"/>
    <property type="match status" value="1"/>
</dbReference>
<dbReference type="PRINTS" id="PR00344">
    <property type="entry name" value="BCTRLSENSOR"/>
</dbReference>
<feature type="transmembrane region" description="Helical" evidence="8">
    <location>
        <begin position="293"/>
        <end position="311"/>
    </location>
</feature>
<evidence type="ECO:0000256" key="8">
    <source>
        <dbReference type="SAM" id="Phobius"/>
    </source>
</evidence>
<sequence length="750" mass="84679">MLRFWFKTKNLFQAKPLLFTWVIVGLVLLVVIFSYYGFFQPSLVNIGHRVTSLHLETAKSTQNQIIGLIDKNIGSLGQLADILSLPLSPEQTKTIVNGFFRDHKWFDNLSVADGRGREILKISQTEFFYPRDYGLIAQTDYFLRAAAGEPYYGPVFLADSGAPTMRLAVPIRGLASDRGAVLAADFSLWKINELLTADAGQNKRYVTDSLGYVIAHSDPIYPLRKYSVASRRVVAEVVKNKQIAFGLDAGDEYVNEQGEQVYAVGVPMAREGWGVFTEEPAAAAWAAYKKIRLTGVILGFSTFALLLVLLINARSLNLLFNDLRHKRKMLADEVDMRTSELSELDKTTKLLVRRDLELSITNHELDKKIEQLEKSEKSLLRAFGDIRTTQLKLEEEKEKTVAIINNFIDPIIVLNERGEIVLFNPSGRRVFGLENSHYGLKVSAENNFSFNNFRPFVKCDFKAKPLESLNEGNISLEEVEVVSGEHTTTYKAITGQVLGDEGENLGILKIFYDISREKDLDRLKSEFISIAAHQLRTPLSAIKWVIKMVLDEDVGPLNKEQSELLEKGYKSNERIIHLVNDLLNVSRIEEGRFGYNFEKHDFLELVNSVVEGVAGLIDKNKIKLVINKPNLLPPIVFDQEKMLLVMQNLVDNALKYTPERGRIEINIDVDKEFFKVSVKDNGVGIPEKDKQKLFSKFFRAANVIRMQTEGSGLGLFIVKNIINKHGGVIFVDSQEGRGTDVHFTLPLKKI</sequence>
<dbReference type="PROSITE" id="PS50112">
    <property type="entry name" value="PAS"/>
    <property type="match status" value="1"/>
</dbReference>
<feature type="domain" description="Histidine kinase" evidence="9">
    <location>
        <begin position="530"/>
        <end position="749"/>
    </location>
</feature>
<keyword evidence="4" id="KW-0808">Transferase</keyword>
<dbReference type="InterPro" id="IPR036097">
    <property type="entry name" value="HisK_dim/P_sf"/>
</dbReference>